<dbReference type="GO" id="GO:0016020">
    <property type="term" value="C:membrane"/>
    <property type="evidence" value="ECO:0007669"/>
    <property type="project" value="InterPro"/>
</dbReference>
<organism evidence="6">
    <name type="scientific">Desulfatirhabdium butyrativorans</name>
    <dbReference type="NCBI Taxonomy" id="340467"/>
    <lineage>
        <taxon>Bacteria</taxon>
        <taxon>Pseudomonadati</taxon>
        <taxon>Thermodesulfobacteriota</taxon>
        <taxon>Desulfobacteria</taxon>
        <taxon>Desulfobacterales</taxon>
        <taxon>Desulfatirhabdiaceae</taxon>
        <taxon>Desulfatirhabdium</taxon>
    </lineage>
</organism>
<sequence length="397" mass="44193">MNAIEAEGLSKQYRVYNQPIDRLKESIRRRPYHHLVSSLQDVSFRVAFGETLGIIGENGAGKSTLLKILAGTTQPSSGRLVRRGRFAALLELGSGFNPEFSGRANIHLNAALLGLTEKEIRAREAAIIEFSELSEVIDRPVKTYSSGMHVRLAFSIATSVDPDVLIVDEALSVGDQRFSQKCVERMVGFRKAGKTIIVCSHSMFLINELCERSIWLDHGRMRAIGKTSSVISEYLAYLEEKERPVSKEAKAAAAAAQAAGALPEVIVEEIRFVKPQSEEELAFIRQFDPVEIQVLARSTNGDFWGHVGIGLERNDGQILFATTTKSQGLSPVCFRGRKEIRLALPAFPILKGSFRAKAVIADEHQLRVIDEKTSDPLMIESEHPEFGMLWMEHEWKC</sequence>
<evidence type="ECO:0000256" key="4">
    <source>
        <dbReference type="ARBA" id="ARBA00022840"/>
    </source>
</evidence>
<evidence type="ECO:0000256" key="1">
    <source>
        <dbReference type="ARBA" id="ARBA00005417"/>
    </source>
</evidence>
<evidence type="ECO:0000313" key="6">
    <source>
        <dbReference type="EMBL" id="HGU31902.1"/>
    </source>
</evidence>
<dbReference type="GO" id="GO:0005524">
    <property type="term" value="F:ATP binding"/>
    <property type="evidence" value="ECO:0007669"/>
    <property type="project" value="UniProtKB-KW"/>
</dbReference>
<dbReference type="InterPro" id="IPR015860">
    <property type="entry name" value="ABC_transpr_TagH-like"/>
</dbReference>
<dbReference type="EMBL" id="DSUH01000073">
    <property type="protein sequence ID" value="HGU31902.1"/>
    <property type="molecule type" value="Genomic_DNA"/>
</dbReference>
<dbReference type="PANTHER" id="PTHR46743">
    <property type="entry name" value="TEICHOIC ACIDS EXPORT ATP-BINDING PROTEIN TAGH"/>
    <property type="match status" value="1"/>
</dbReference>
<dbReference type="SUPFAM" id="SSF52540">
    <property type="entry name" value="P-loop containing nucleoside triphosphate hydrolases"/>
    <property type="match status" value="1"/>
</dbReference>
<keyword evidence="4 6" id="KW-0067">ATP-binding</keyword>
<protein>
    <submittedName>
        <fullName evidence="6">ATP-binding cassette domain-containing protein</fullName>
    </submittedName>
</protein>
<dbReference type="InterPro" id="IPR027417">
    <property type="entry name" value="P-loop_NTPase"/>
</dbReference>
<evidence type="ECO:0000256" key="2">
    <source>
        <dbReference type="ARBA" id="ARBA00022448"/>
    </source>
</evidence>
<feature type="domain" description="ABC transporter" evidence="5">
    <location>
        <begin position="21"/>
        <end position="243"/>
    </location>
</feature>
<keyword evidence="3" id="KW-0547">Nucleotide-binding</keyword>
<gene>
    <name evidence="6" type="ORF">ENS29_03485</name>
</gene>
<reference evidence="6" key="1">
    <citation type="journal article" date="2020" name="mSystems">
        <title>Genome- and Community-Level Interaction Insights into Carbon Utilization and Element Cycling Functions of Hydrothermarchaeota in Hydrothermal Sediment.</title>
        <authorList>
            <person name="Zhou Z."/>
            <person name="Liu Y."/>
            <person name="Xu W."/>
            <person name="Pan J."/>
            <person name="Luo Z.H."/>
            <person name="Li M."/>
        </authorList>
    </citation>
    <scope>NUCLEOTIDE SEQUENCE [LARGE SCALE GENOMIC DNA]</scope>
    <source>
        <strain evidence="6">SpSt-477</strain>
    </source>
</reference>
<dbReference type="PROSITE" id="PS50893">
    <property type="entry name" value="ABC_TRANSPORTER_2"/>
    <property type="match status" value="1"/>
</dbReference>
<comment type="caution">
    <text evidence="6">The sequence shown here is derived from an EMBL/GenBank/DDBJ whole genome shotgun (WGS) entry which is preliminary data.</text>
</comment>
<dbReference type="AlphaFoldDB" id="A0A7C4MKZ5"/>
<comment type="similarity">
    <text evidence="1">Belongs to the ABC transporter superfamily.</text>
</comment>
<name>A0A7C4MKZ5_9BACT</name>
<dbReference type="SMART" id="SM00382">
    <property type="entry name" value="AAA"/>
    <property type="match status" value="1"/>
</dbReference>
<dbReference type="GO" id="GO:0016887">
    <property type="term" value="F:ATP hydrolysis activity"/>
    <property type="evidence" value="ECO:0007669"/>
    <property type="project" value="InterPro"/>
</dbReference>
<proteinExistence type="inferred from homology"/>
<dbReference type="InterPro" id="IPR003439">
    <property type="entry name" value="ABC_transporter-like_ATP-bd"/>
</dbReference>
<dbReference type="PANTHER" id="PTHR46743:SF2">
    <property type="entry name" value="TEICHOIC ACIDS EXPORT ATP-BINDING PROTEIN TAGH"/>
    <property type="match status" value="1"/>
</dbReference>
<dbReference type="CDD" id="cd03220">
    <property type="entry name" value="ABC_KpsT_Wzt"/>
    <property type="match status" value="1"/>
</dbReference>
<keyword evidence="2" id="KW-0813">Transport</keyword>
<dbReference type="GO" id="GO:0140359">
    <property type="term" value="F:ABC-type transporter activity"/>
    <property type="evidence" value="ECO:0007669"/>
    <property type="project" value="InterPro"/>
</dbReference>
<dbReference type="InterPro" id="IPR050683">
    <property type="entry name" value="Bact_Polysacc_Export_ATP-bd"/>
</dbReference>
<accession>A0A7C4MKZ5</accession>
<evidence type="ECO:0000256" key="3">
    <source>
        <dbReference type="ARBA" id="ARBA00022741"/>
    </source>
</evidence>
<dbReference type="Pfam" id="PF00005">
    <property type="entry name" value="ABC_tran"/>
    <property type="match status" value="1"/>
</dbReference>
<evidence type="ECO:0000259" key="5">
    <source>
        <dbReference type="PROSITE" id="PS50893"/>
    </source>
</evidence>
<dbReference type="Gene3D" id="3.40.50.300">
    <property type="entry name" value="P-loop containing nucleotide triphosphate hydrolases"/>
    <property type="match status" value="1"/>
</dbReference>
<dbReference type="InterPro" id="IPR003593">
    <property type="entry name" value="AAA+_ATPase"/>
</dbReference>